<evidence type="ECO:0000313" key="9">
    <source>
        <dbReference type="EMBL" id="OBQ25462.1"/>
    </source>
</evidence>
<comment type="catalytic activity">
    <reaction evidence="1 8">
        <text>a myo-inositol phosphate + H2O = myo-inositol + phosphate</text>
        <dbReference type="Rhea" id="RHEA:24056"/>
        <dbReference type="ChEBI" id="CHEBI:15377"/>
        <dbReference type="ChEBI" id="CHEBI:17268"/>
        <dbReference type="ChEBI" id="CHEBI:43474"/>
        <dbReference type="ChEBI" id="CHEBI:84139"/>
        <dbReference type="EC" id="3.1.3.25"/>
    </reaction>
</comment>
<feature type="binding site" evidence="7">
    <location>
        <position position="87"/>
    </location>
    <ligand>
        <name>Mg(2+)</name>
        <dbReference type="ChEBI" id="CHEBI:18420"/>
        <label>1</label>
        <note>catalytic</note>
    </ligand>
</feature>
<organism evidence="9 10">
    <name type="scientific">Aphanizomenon flos-aquae LD13</name>
    <dbReference type="NCBI Taxonomy" id="1710894"/>
    <lineage>
        <taxon>Bacteria</taxon>
        <taxon>Bacillati</taxon>
        <taxon>Cyanobacteriota</taxon>
        <taxon>Cyanophyceae</taxon>
        <taxon>Nostocales</taxon>
        <taxon>Aphanizomenonaceae</taxon>
        <taxon>Aphanizomenon</taxon>
    </lineage>
</organism>
<feature type="binding site" evidence="7">
    <location>
        <position position="89"/>
    </location>
    <ligand>
        <name>Mg(2+)</name>
        <dbReference type="ChEBI" id="CHEBI:18420"/>
        <label>1</label>
        <note>catalytic</note>
    </ligand>
</feature>
<sequence>MTNMQIFLDIATEAALAAGVVLQDYLGKLENEITEKGRPGDLVTAADKASEEVILEVLRRHFPGHSILAEESGKLGNQDHEFLWAIDPLDGTTNYAHQYPCFAVSIGLLIQGVPKVGVIYDPFHDELFRAAAGLGATRNRRPIHVSQTAELGKSLLVSGFAYDRRETLDNNYAEFCHLTHLTQGVRRDGAAALDLAYVACGRVDGYWERGIAPWDVVAGIILVEEAGGKVTAYDGSPIKIESGRILATNGCLHDSLSQELIKVPRLSSWS</sequence>
<dbReference type="PANTHER" id="PTHR20854:SF4">
    <property type="entry name" value="INOSITOL-1-MONOPHOSPHATASE-RELATED"/>
    <property type="match status" value="1"/>
</dbReference>
<dbReference type="InterPro" id="IPR000760">
    <property type="entry name" value="Inositol_monophosphatase-like"/>
</dbReference>
<reference evidence="9 10" key="1">
    <citation type="submission" date="2015-09" db="EMBL/GenBank/DDBJ databases">
        <title>Whole genome shotgun sequence assembly of Aphanizomenon flos-aquae UKL13.</title>
        <authorList>
            <person name="Driscoll C."/>
        </authorList>
    </citation>
    <scope>NUCLEOTIDE SEQUENCE [LARGE SCALE GENOMIC DNA]</scope>
    <source>
        <strain evidence="9">MDT13</strain>
    </source>
</reference>
<dbReference type="PROSITE" id="PS00629">
    <property type="entry name" value="IMP_1"/>
    <property type="match status" value="1"/>
</dbReference>
<dbReference type="Gene3D" id="3.30.540.10">
    <property type="entry name" value="Fructose-1,6-Bisphosphatase, subunit A, domain 1"/>
    <property type="match status" value="1"/>
</dbReference>
<evidence type="ECO:0000256" key="2">
    <source>
        <dbReference type="ARBA" id="ARBA00001946"/>
    </source>
</evidence>
<evidence type="ECO:0000256" key="1">
    <source>
        <dbReference type="ARBA" id="ARBA00001033"/>
    </source>
</evidence>
<dbReference type="PANTHER" id="PTHR20854">
    <property type="entry name" value="INOSITOL MONOPHOSPHATASE"/>
    <property type="match status" value="1"/>
</dbReference>
<dbReference type="SUPFAM" id="SSF56655">
    <property type="entry name" value="Carbohydrate phosphatase"/>
    <property type="match status" value="1"/>
</dbReference>
<evidence type="ECO:0000313" key="10">
    <source>
        <dbReference type="Proteomes" id="UP000092382"/>
    </source>
</evidence>
<dbReference type="Gene3D" id="3.40.190.80">
    <property type="match status" value="1"/>
</dbReference>
<proteinExistence type="inferred from homology"/>
<dbReference type="InterPro" id="IPR020583">
    <property type="entry name" value="Inositol_monoP_metal-BS"/>
</dbReference>
<dbReference type="Proteomes" id="UP000092382">
    <property type="component" value="Unassembled WGS sequence"/>
</dbReference>
<dbReference type="PATRIC" id="fig|1710894.3.peg.4023"/>
<keyword evidence="4 7" id="KW-0479">Metal-binding</keyword>
<dbReference type="STRING" id="1803587.GCA_001593825_03198"/>
<feature type="binding site" evidence="7">
    <location>
        <position position="70"/>
    </location>
    <ligand>
        <name>Mg(2+)</name>
        <dbReference type="ChEBI" id="CHEBI:18420"/>
        <label>1</label>
        <note>catalytic</note>
    </ligand>
</feature>
<evidence type="ECO:0000256" key="7">
    <source>
        <dbReference type="PIRSR" id="PIRSR600760-2"/>
    </source>
</evidence>
<feature type="binding site" evidence="7">
    <location>
        <position position="90"/>
    </location>
    <ligand>
        <name>Mg(2+)</name>
        <dbReference type="ChEBI" id="CHEBI:18420"/>
        <label>2</label>
    </ligand>
</feature>
<evidence type="ECO:0000256" key="5">
    <source>
        <dbReference type="ARBA" id="ARBA00022801"/>
    </source>
</evidence>
<name>A0A1B7VX23_APHFL</name>
<dbReference type="GO" id="GO:0046872">
    <property type="term" value="F:metal ion binding"/>
    <property type="evidence" value="ECO:0007669"/>
    <property type="project" value="UniProtKB-KW"/>
</dbReference>
<comment type="similarity">
    <text evidence="3 8">Belongs to the inositol monophosphatase superfamily.</text>
</comment>
<evidence type="ECO:0000256" key="6">
    <source>
        <dbReference type="ARBA" id="ARBA00022842"/>
    </source>
</evidence>
<dbReference type="InterPro" id="IPR022337">
    <property type="entry name" value="Inositol_monophosphatase_SuhB"/>
</dbReference>
<comment type="cofactor">
    <cofactor evidence="2 7 8">
        <name>Mg(2+)</name>
        <dbReference type="ChEBI" id="CHEBI:18420"/>
    </cofactor>
</comment>
<keyword evidence="6 7" id="KW-0460">Magnesium</keyword>
<accession>A0A1B7VX23</accession>
<comment type="caution">
    <text evidence="9">The sequence shown here is derived from an EMBL/GenBank/DDBJ whole genome shotgun (WGS) entry which is preliminary data.</text>
</comment>
<dbReference type="GO" id="GO:0008934">
    <property type="term" value="F:inositol monophosphate 1-phosphatase activity"/>
    <property type="evidence" value="ECO:0007669"/>
    <property type="project" value="InterPro"/>
</dbReference>
<dbReference type="Pfam" id="PF00459">
    <property type="entry name" value="Inositol_P"/>
    <property type="match status" value="1"/>
</dbReference>
<evidence type="ECO:0000256" key="3">
    <source>
        <dbReference type="ARBA" id="ARBA00009759"/>
    </source>
</evidence>
<dbReference type="CDD" id="cd01639">
    <property type="entry name" value="IMPase"/>
    <property type="match status" value="1"/>
</dbReference>
<evidence type="ECO:0000256" key="4">
    <source>
        <dbReference type="ARBA" id="ARBA00022723"/>
    </source>
</evidence>
<dbReference type="AlphaFoldDB" id="A0A1B7VX23"/>
<dbReference type="EC" id="3.1.3.25" evidence="8"/>
<dbReference type="EMBL" id="LJOY01000028">
    <property type="protein sequence ID" value="OBQ25462.1"/>
    <property type="molecule type" value="Genomic_DNA"/>
</dbReference>
<dbReference type="PRINTS" id="PR01959">
    <property type="entry name" value="SBIMPHPHTASE"/>
</dbReference>
<dbReference type="FunFam" id="3.40.190.80:FF:000002">
    <property type="entry name" value="Inositol-1-monophosphatase"/>
    <property type="match status" value="1"/>
</dbReference>
<gene>
    <name evidence="9" type="ORF">AN481_09825</name>
</gene>
<dbReference type="GO" id="GO:0006020">
    <property type="term" value="P:inositol metabolic process"/>
    <property type="evidence" value="ECO:0007669"/>
    <property type="project" value="TreeGrafter"/>
</dbReference>
<dbReference type="PRINTS" id="PR00377">
    <property type="entry name" value="IMPHPHTASES"/>
</dbReference>
<dbReference type="InterPro" id="IPR033942">
    <property type="entry name" value="IMPase"/>
</dbReference>
<keyword evidence="5 8" id="KW-0378">Hydrolase</keyword>
<dbReference type="FunFam" id="3.30.540.10:FF:000003">
    <property type="entry name" value="Inositol-1-monophosphatase"/>
    <property type="match status" value="1"/>
</dbReference>
<feature type="binding site" evidence="7">
    <location>
        <position position="215"/>
    </location>
    <ligand>
        <name>Mg(2+)</name>
        <dbReference type="ChEBI" id="CHEBI:18420"/>
        <label>1</label>
        <note>catalytic</note>
    </ligand>
</feature>
<dbReference type="GO" id="GO:0007165">
    <property type="term" value="P:signal transduction"/>
    <property type="evidence" value="ECO:0007669"/>
    <property type="project" value="TreeGrafter"/>
</dbReference>
<protein>
    <recommendedName>
        <fullName evidence="8">Inositol-1-monophosphatase</fullName>
        <ecNumber evidence="8">3.1.3.25</ecNumber>
    </recommendedName>
</protein>
<evidence type="ECO:0000256" key="8">
    <source>
        <dbReference type="RuleBase" id="RU364068"/>
    </source>
</evidence>